<keyword evidence="1" id="KW-0732">Signal</keyword>
<dbReference type="AlphaFoldDB" id="A0A424WGL9"/>
<evidence type="ECO:0000256" key="1">
    <source>
        <dbReference type="SAM" id="SignalP"/>
    </source>
</evidence>
<dbReference type="RefSeq" id="WP_118932139.1">
    <property type="nucleotide sequence ID" value="NZ_CP061008.1"/>
</dbReference>
<gene>
    <name evidence="2" type="ORF">DY367_07685</name>
</gene>
<dbReference type="OrthoDB" id="7202255at2"/>
<name>A0A424WGL9_ALCXX</name>
<protein>
    <submittedName>
        <fullName evidence="2">Uncharacterized protein</fullName>
    </submittedName>
</protein>
<organism evidence="2 3">
    <name type="scientific">Alcaligenes xylosoxydans xylosoxydans</name>
    <name type="common">Achromobacter xylosoxidans</name>
    <dbReference type="NCBI Taxonomy" id="85698"/>
    <lineage>
        <taxon>Bacteria</taxon>
        <taxon>Pseudomonadati</taxon>
        <taxon>Pseudomonadota</taxon>
        <taxon>Betaproteobacteria</taxon>
        <taxon>Burkholderiales</taxon>
        <taxon>Alcaligenaceae</taxon>
        <taxon>Achromobacter</taxon>
    </lineage>
</organism>
<comment type="caution">
    <text evidence="2">The sequence shown here is derived from an EMBL/GenBank/DDBJ whole genome shotgun (WGS) entry which is preliminary data.</text>
</comment>
<evidence type="ECO:0000313" key="3">
    <source>
        <dbReference type="Proteomes" id="UP000285324"/>
    </source>
</evidence>
<dbReference type="EMBL" id="QVXO01000008">
    <property type="protein sequence ID" value="RPJ92377.1"/>
    <property type="molecule type" value="Genomic_DNA"/>
</dbReference>
<evidence type="ECO:0000313" key="2">
    <source>
        <dbReference type="EMBL" id="RPJ92377.1"/>
    </source>
</evidence>
<accession>A0A424WGL9</accession>
<dbReference type="Proteomes" id="UP000285324">
    <property type="component" value="Unassembled WGS sequence"/>
</dbReference>
<feature type="signal peptide" evidence="1">
    <location>
        <begin position="1"/>
        <end position="20"/>
    </location>
</feature>
<sequence length="214" mass="22770">MHFRVLAIGLLMAGGNIAQAATVQDVFNGKMLGKSQAHLESITGAPQESYGDDRVFEVQGCLITATIKSGKVSALSMDASEACQPDLASFIGEYAPKPGQKLTPAAFGPDLTYTADCLTDCGNAADPWVYASWTAPRAAGGMEVMLGFVQAGDEALDAAERWASQMEKAEGQDYLLKNKFNCDARYNDVAEAAFRNVAATSVKVGFDLPKEPCR</sequence>
<proteinExistence type="predicted"/>
<reference evidence="2 3" key="1">
    <citation type="submission" date="2018-08" db="EMBL/GenBank/DDBJ databases">
        <title>Achromobacter xylosoxidans Genome sequencing and assembly.</title>
        <authorList>
            <person name="Wang R."/>
            <person name="Rensing C."/>
            <person name="Li Y."/>
        </authorList>
    </citation>
    <scope>NUCLEOTIDE SEQUENCE [LARGE SCALE GENOMIC DNA]</scope>
    <source>
        <strain evidence="2 3">GD003A</strain>
    </source>
</reference>
<feature type="chain" id="PRO_5019551670" evidence="1">
    <location>
        <begin position="21"/>
        <end position="214"/>
    </location>
</feature>